<comment type="caution">
    <text evidence="10">Lacks conserved residue(s) required for the propagation of feature annotation.</text>
</comment>
<dbReference type="GO" id="GO:0047238">
    <property type="term" value="F:glucuronosyl-N-acetylgalactosaminyl-proteoglycan 4-beta-N-acetylgalactosaminyltransferase activity"/>
    <property type="evidence" value="ECO:0007669"/>
    <property type="project" value="TreeGrafter"/>
</dbReference>
<keyword evidence="4 10" id="KW-0812">Transmembrane</keyword>
<feature type="transmembrane region" description="Helical" evidence="10">
    <location>
        <begin position="12"/>
        <end position="34"/>
    </location>
</feature>
<evidence type="ECO:0000256" key="4">
    <source>
        <dbReference type="ARBA" id="ARBA00022692"/>
    </source>
</evidence>
<comment type="caution">
    <text evidence="11">The sequence shown here is derived from an EMBL/GenBank/DDBJ whole genome shotgun (WGS) entry which is preliminary data.</text>
</comment>
<evidence type="ECO:0000256" key="6">
    <source>
        <dbReference type="ARBA" id="ARBA00022989"/>
    </source>
</evidence>
<dbReference type="AlphaFoldDB" id="A0A0V1JZ09"/>
<feature type="transmembrane region" description="Helical" evidence="10">
    <location>
        <begin position="60"/>
        <end position="76"/>
    </location>
</feature>
<evidence type="ECO:0000313" key="11">
    <source>
        <dbReference type="EMBL" id="KRZ40191.1"/>
    </source>
</evidence>
<accession>A0A0V1JZ09</accession>
<dbReference type="InterPro" id="IPR029044">
    <property type="entry name" value="Nucleotide-diphossugar_trans"/>
</dbReference>
<feature type="transmembrane region" description="Helical" evidence="10">
    <location>
        <begin position="97"/>
        <end position="116"/>
    </location>
</feature>
<keyword evidence="7 10" id="KW-0333">Golgi apparatus</keyword>
<dbReference type="Gene3D" id="3.90.550.50">
    <property type="match status" value="1"/>
</dbReference>
<keyword evidence="5 10" id="KW-0735">Signal-anchor</keyword>
<dbReference type="EMBL" id="JYDV01000029">
    <property type="protein sequence ID" value="KRZ40191.1"/>
    <property type="molecule type" value="Genomic_DNA"/>
</dbReference>
<dbReference type="Pfam" id="PF05679">
    <property type="entry name" value="CHGN"/>
    <property type="match status" value="1"/>
</dbReference>
<comment type="similarity">
    <text evidence="2 10">Belongs to the chondroitin N-acetylgalactosaminyltransferase family.</text>
</comment>
<gene>
    <name evidence="11" type="primary">Chsy1</name>
    <name evidence="11" type="ORF">T4C_11066</name>
</gene>
<dbReference type="InterPro" id="IPR008428">
    <property type="entry name" value="Chond_GalNAc"/>
</dbReference>
<proteinExistence type="inferred from homology"/>
<evidence type="ECO:0000256" key="3">
    <source>
        <dbReference type="ARBA" id="ARBA00022679"/>
    </source>
</evidence>
<evidence type="ECO:0000256" key="10">
    <source>
        <dbReference type="RuleBase" id="RU364016"/>
    </source>
</evidence>
<dbReference type="GO" id="GO:0032580">
    <property type="term" value="C:Golgi cisterna membrane"/>
    <property type="evidence" value="ECO:0007669"/>
    <property type="project" value="UniProtKB-SubCell"/>
</dbReference>
<dbReference type="FunFam" id="3.90.550.50:FF:000004">
    <property type="entry name" value="Hexosyltransferase"/>
    <property type="match status" value="1"/>
</dbReference>
<keyword evidence="3 10" id="KW-0808">Transferase</keyword>
<keyword evidence="9" id="KW-0325">Glycoprotein</keyword>
<evidence type="ECO:0000256" key="7">
    <source>
        <dbReference type="ARBA" id="ARBA00023034"/>
    </source>
</evidence>
<evidence type="ECO:0000256" key="1">
    <source>
        <dbReference type="ARBA" id="ARBA00004447"/>
    </source>
</evidence>
<evidence type="ECO:0000256" key="2">
    <source>
        <dbReference type="ARBA" id="ARBA00009239"/>
    </source>
</evidence>
<evidence type="ECO:0000313" key="12">
    <source>
        <dbReference type="Proteomes" id="UP000054826"/>
    </source>
</evidence>
<dbReference type="PANTHER" id="PTHR12369:SF11">
    <property type="entry name" value="HEXOSYLTRANSFERASE"/>
    <property type="match status" value="1"/>
</dbReference>
<comment type="subcellular location">
    <subcellularLocation>
        <location evidence="1 10">Golgi apparatus</location>
        <location evidence="1 10">Golgi stack membrane</location>
        <topology evidence="1 10">Single-pass type II membrane protein</topology>
    </subcellularLocation>
</comment>
<protein>
    <recommendedName>
        <fullName evidence="10">Hexosyltransferase</fullName>
        <ecNumber evidence="10">2.4.1.-</ecNumber>
    </recommendedName>
</protein>
<keyword evidence="8 10" id="KW-0472">Membrane</keyword>
<keyword evidence="6 10" id="KW-1133">Transmembrane helix</keyword>
<evidence type="ECO:0000256" key="9">
    <source>
        <dbReference type="ARBA" id="ARBA00023180"/>
    </source>
</evidence>
<dbReference type="Gene3D" id="3.90.550.10">
    <property type="entry name" value="Spore Coat Polysaccharide Biosynthesis Protein SpsA, Chain A"/>
    <property type="match status" value="1"/>
</dbReference>
<name>A0A0V1JZ09_TRIPS</name>
<dbReference type="Proteomes" id="UP000054826">
    <property type="component" value="Unassembled WGS sequence"/>
</dbReference>
<dbReference type="EC" id="2.4.1.-" evidence="10"/>
<organism evidence="11 12">
    <name type="scientific">Trichinella pseudospiralis</name>
    <name type="common">Parasitic roundworm</name>
    <dbReference type="NCBI Taxonomy" id="6337"/>
    <lineage>
        <taxon>Eukaryota</taxon>
        <taxon>Metazoa</taxon>
        <taxon>Ecdysozoa</taxon>
        <taxon>Nematoda</taxon>
        <taxon>Enoplea</taxon>
        <taxon>Dorylaimia</taxon>
        <taxon>Trichinellida</taxon>
        <taxon>Trichinellidae</taxon>
        <taxon>Trichinella</taxon>
    </lineage>
</organism>
<sequence length="790" mass="89505">MRIYLKLNLKNVQLWHLLTAVCQLAWSLNLAFFLDKNLGYQATVLPLTVRHSGGGELDKPAILFLSLFVRVSWFRLEGHVMQTRRNCLTIFGRPVRRWLLFLIGLALGILLMQPSAVQRGKTCTSTVLGKRRQLLFVGVMTAEKYLNTRAITIMQTWAEHLRGRVQFFVGDNAGRLPSGLPVVRLPGVDDTYPPQKKSLAMLHYMHTKYGDHFDWFLRADDDLYVKVEKLEAFLVQLNSSQPMIIGQTGFGKPFEQGKLGLDINQPYCMGGPGVLLSREALRRTAPHVHLCLADFRSTHEDVELSRCVARFAGITCPLAYELQSLFYNNYDGSFAVSGDLNVPQVHQAISLHPLKQANMMLRMHRFVLNEQLAELYGKLVRLQREQGSSSTSPSLHQVKCTSVEEVDVWQYISPPYMYCAGNADCPRRRIESPMQYCIRNAIQQLMRQMNSHSRELGREILFRSVLYGYERIRPPVGVDLMLDLLLTHKRLKGKKTSIMVRRHAYLRRPFLQLQISDQSSNSESAAASLPSSEITVHIVVAVHGRLSSFLRFADQIEQISANGVERVRLIVAFFPSTMADDDRKALERVQTLSNSVEVDLTLVEKRQFSRAVGLQVGIEKCPPDALLFLTDVDMLFTTEALYRLRANTKLGRQVFFPIVFSEFQTSAAKAGDHFDHSTNRGHFRHFGYGSVALYKSDFDAAGGLDLGIDGWGLEDVDLFQKLLNRTQLNLFRAPEPDLIHVYHPMVCDPSLAPLQYKMCKGSKADGYLSAADLTDLVYPLLENITTRQFA</sequence>
<evidence type="ECO:0000256" key="8">
    <source>
        <dbReference type="ARBA" id="ARBA00023136"/>
    </source>
</evidence>
<evidence type="ECO:0000256" key="5">
    <source>
        <dbReference type="ARBA" id="ARBA00022968"/>
    </source>
</evidence>
<reference evidence="11 12" key="1">
    <citation type="submission" date="2015-01" db="EMBL/GenBank/DDBJ databases">
        <title>Evolution of Trichinella species and genotypes.</title>
        <authorList>
            <person name="Korhonen P.K."/>
            <person name="Edoardo P."/>
            <person name="Giuseppe L.R."/>
            <person name="Gasser R.B."/>
        </authorList>
    </citation>
    <scope>NUCLEOTIDE SEQUENCE [LARGE SCALE GENOMIC DNA]</scope>
    <source>
        <strain evidence="11">ISS176</strain>
    </source>
</reference>
<dbReference type="PANTHER" id="PTHR12369">
    <property type="entry name" value="CHONDROITIN SYNTHASE"/>
    <property type="match status" value="1"/>
</dbReference>
<dbReference type="SUPFAM" id="SSF53448">
    <property type="entry name" value="Nucleotide-diphospho-sugar transferases"/>
    <property type="match status" value="1"/>
</dbReference>
<dbReference type="InterPro" id="IPR051227">
    <property type="entry name" value="CS_glycosyltransferase"/>
</dbReference>